<name>A0A382K3D8_9ZZZZ</name>
<gene>
    <name evidence="1" type="ORF">METZ01_LOCUS272198</name>
</gene>
<sequence>MMEPIREQVPVSPKDRTLMLAKYIVRGPDQHYHPFINFIETPINDFEKIKEEWQTTSYAKVGRHLDVSDSSIQVNQLKKILRELQKNDIKIIIITNPYHRVLIDSFDDLEISNFETMLKNNANEFNFDTYLFQDKYADLNIWREALHIAIQPEAKIFSDDVLQIILKEIEE</sequence>
<organism evidence="1">
    <name type="scientific">marine metagenome</name>
    <dbReference type="NCBI Taxonomy" id="408172"/>
    <lineage>
        <taxon>unclassified sequences</taxon>
        <taxon>metagenomes</taxon>
        <taxon>ecological metagenomes</taxon>
    </lineage>
</organism>
<evidence type="ECO:0000313" key="1">
    <source>
        <dbReference type="EMBL" id="SVC19344.1"/>
    </source>
</evidence>
<accession>A0A382K3D8</accession>
<dbReference type="AlphaFoldDB" id="A0A382K3D8"/>
<dbReference type="EMBL" id="UINC01078349">
    <property type="protein sequence ID" value="SVC19344.1"/>
    <property type="molecule type" value="Genomic_DNA"/>
</dbReference>
<proteinExistence type="predicted"/>
<reference evidence="1" key="1">
    <citation type="submission" date="2018-05" db="EMBL/GenBank/DDBJ databases">
        <authorList>
            <person name="Lanie J.A."/>
            <person name="Ng W.-L."/>
            <person name="Kazmierczak K.M."/>
            <person name="Andrzejewski T.M."/>
            <person name="Davidsen T.M."/>
            <person name="Wayne K.J."/>
            <person name="Tettelin H."/>
            <person name="Glass J.I."/>
            <person name="Rusch D."/>
            <person name="Podicherti R."/>
            <person name="Tsui H.-C.T."/>
            <person name="Winkler M.E."/>
        </authorList>
    </citation>
    <scope>NUCLEOTIDE SEQUENCE</scope>
</reference>
<protein>
    <submittedName>
        <fullName evidence="1">Uncharacterized protein</fullName>
    </submittedName>
</protein>